<evidence type="ECO:0000256" key="1">
    <source>
        <dbReference type="SAM" id="MobiDB-lite"/>
    </source>
</evidence>
<name>A0A7J6RN92_PEROL</name>
<keyword evidence="2" id="KW-0472">Membrane</keyword>
<dbReference type="EMBL" id="JABANM010020862">
    <property type="protein sequence ID" value="KAF4722128.1"/>
    <property type="molecule type" value="Genomic_DNA"/>
</dbReference>
<reference evidence="3 4" key="1">
    <citation type="submission" date="2020-04" db="EMBL/GenBank/DDBJ databases">
        <title>Perkinsus olseni comparative genomics.</title>
        <authorList>
            <person name="Bogema D.R."/>
        </authorList>
    </citation>
    <scope>NUCLEOTIDE SEQUENCE [LARGE SCALE GENOMIC DNA]</scope>
    <source>
        <strain evidence="3">ATCC PRA-205</strain>
    </source>
</reference>
<feature type="non-terminal residue" evidence="3">
    <location>
        <position position="316"/>
    </location>
</feature>
<dbReference type="Proteomes" id="UP000574390">
    <property type="component" value="Unassembled WGS sequence"/>
</dbReference>
<evidence type="ECO:0000313" key="3">
    <source>
        <dbReference type="EMBL" id="KAF4722128.1"/>
    </source>
</evidence>
<feature type="transmembrane region" description="Helical" evidence="2">
    <location>
        <begin position="15"/>
        <end position="34"/>
    </location>
</feature>
<keyword evidence="2" id="KW-1133">Transmembrane helix</keyword>
<evidence type="ECO:0000313" key="4">
    <source>
        <dbReference type="Proteomes" id="UP000574390"/>
    </source>
</evidence>
<organism evidence="3 4">
    <name type="scientific">Perkinsus olseni</name>
    <name type="common">Perkinsus atlanticus</name>
    <dbReference type="NCBI Taxonomy" id="32597"/>
    <lineage>
        <taxon>Eukaryota</taxon>
        <taxon>Sar</taxon>
        <taxon>Alveolata</taxon>
        <taxon>Perkinsozoa</taxon>
        <taxon>Perkinsea</taxon>
        <taxon>Perkinsida</taxon>
        <taxon>Perkinsidae</taxon>
        <taxon>Perkinsus</taxon>
    </lineage>
</organism>
<evidence type="ECO:0000256" key="2">
    <source>
        <dbReference type="SAM" id="Phobius"/>
    </source>
</evidence>
<accession>A0A7J6RN92</accession>
<gene>
    <name evidence="3" type="ORF">FOZ62_002772</name>
</gene>
<proteinExistence type="predicted"/>
<comment type="caution">
    <text evidence="3">The sequence shown here is derived from an EMBL/GenBank/DDBJ whole genome shotgun (WGS) entry which is preliminary data.</text>
</comment>
<feature type="compositionally biased region" description="Gly residues" evidence="1">
    <location>
        <begin position="43"/>
        <end position="54"/>
    </location>
</feature>
<feature type="region of interest" description="Disordered" evidence="1">
    <location>
        <begin position="36"/>
        <end position="55"/>
    </location>
</feature>
<sequence>MPPSGPEAIGRCHRVFMYLTSLCLLTVGGVTLSATTSNSLSRRGGGGGGGGGGDDVSVLDDLVNTISNSQLTLNVEEPDGSAAADAPNTTAEADSGTVLMTAEQLAKNGNSMAARLDSTEEAIKRQLNGVQRIEAGHWDELNRTHYNIQSTRTQQENNEKSRQACLVANNEASVELNNLLRDMISGAEQVNDDVATANKVKRRMELDLSKFNDRISSLDAWLLNMDKWTKFVLDQTTTLDRAQARLLRWGDETRSTLNTHEVGVVKLGREMFNLETSILSLQETIMSAAGTVGYKPLILTIPEAGGGNDWLYTPFT</sequence>
<protein>
    <submittedName>
        <fullName evidence="3">Uncharacterized protein</fullName>
    </submittedName>
</protein>
<dbReference type="AlphaFoldDB" id="A0A7J6RN92"/>
<keyword evidence="2" id="KW-0812">Transmembrane</keyword>